<name>A0ABR3K3N6_TRISP</name>
<evidence type="ECO:0000313" key="1">
    <source>
        <dbReference type="EMBL" id="KAL1227888.1"/>
    </source>
</evidence>
<comment type="caution">
    <text evidence="1">The sequence shown here is derived from an EMBL/GenBank/DDBJ whole genome shotgun (WGS) entry which is preliminary data.</text>
</comment>
<dbReference type="EMBL" id="JBEUSY010000528">
    <property type="protein sequence ID" value="KAL1227888.1"/>
    <property type="molecule type" value="Genomic_DNA"/>
</dbReference>
<evidence type="ECO:0000313" key="2">
    <source>
        <dbReference type="Proteomes" id="UP001558632"/>
    </source>
</evidence>
<reference evidence="1 2" key="1">
    <citation type="submission" date="2024-07" db="EMBL/GenBank/DDBJ databases">
        <title>Enhanced genomic and transcriptomic resources for Trichinella pseudospiralis and T. spiralis underpin the discovery of pronounced molecular differences between stages and species.</title>
        <authorList>
            <person name="Pasi K.K."/>
            <person name="La Rosa G."/>
            <person name="Gomez-Morales M.A."/>
            <person name="Tosini F."/>
            <person name="Sumanam S."/>
            <person name="Young N.D."/>
            <person name="Chang B.C."/>
            <person name="Robin G.B."/>
        </authorList>
    </citation>
    <scope>NUCLEOTIDE SEQUENCE [LARGE SCALE GENOMIC DNA]</scope>
    <source>
        <strain evidence="1">ISS534</strain>
    </source>
</reference>
<proteinExistence type="predicted"/>
<keyword evidence="2" id="KW-1185">Reference proteome</keyword>
<protein>
    <submittedName>
        <fullName evidence="1">2-C-methyl-D-erythritol 2,4-cyclodiphosphate synthase</fullName>
    </submittedName>
</protein>
<dbReference type="Proteomes" id="UP001558632">
    <property type="component" value="Unassembled WGS sequence"/>
</dbReference>
<gene>
    <name evidence="1" type="ORF">TSPI_02950</name>
</gene>
<sequence length="70" mass="7946">MINLTIRQSISSSPRNIKIKRVRPRRCSVKRTRTLFSTPLCGRKVGREGQSRKLSPNATILVSHGELKCK</sequence>
<accession>A0ABR3K3N6</accession>
<organism evidence="1 2">
    <name type="scientific">Trichinella spiralis</name>
    <name type="common">Trichina worm</name>
    <dbReference type="NCBI Taxonomy" id="6334"/>
    <lineage>
        <taxon>Eukaryota</taxon>
        <taxon>Metazoa</taxon>
        <taxon>Ecdysozoa</taxon>
        <taxon>Nematoda</taxon>
        <taxon>Enoplea</taxon>
        <taxon>Dorylaimia</taxon>
        <taxon>Trichinellida</taxon>
        <taxon>Trichinellidae</taxon>
        <taxon>Trichinella</taxon>
    </lineage>
</organism>